<feature type="compositionally biased region" description="Basic and acidic residues" evidence="1">
    <location>
        <begin position="149"/>
        <end position="164"/>
    </location>
</feature>
<evidence type="ECO:0000313" key="3">
    <source>
        <dbReference type="Proteomes" id="UP000242942"/>
    </source>
</evidence>
<dbReference type="OrthoDB" id="2144998at2759"/>
<protein>
    <submittedName>
        <fullName evidence="2">PIR protein</fullName>
    </submittedName>
</protein>
<dbReference type="VEuPathDB" id="PlasmoDB:POWCR01_000168300"/>
<feature type="compositionally biased region" description="Polar residues" evidence="1">
    <location>
        <begin position="314"/>
        <end position="326"/>
    </location>
</feature>
<feature type="compositionally biased region" description="Low complexity" evidence="1">
    <location>
        <begin position="427"/>
        <end position="437"/>
    </location>
</feature>
<dbReference type="VEuPathDB" id="PlasmoDB:PocGH01_00155300"/>
<proteinExistence type="predicted"/>
<name>A0A1D3JDN2_PLAOA</name>
<keyword evidence="3" id="KW-1185">Reference proteome</keyword>
<gene>
    <name evidence="2" type="primary">PocGH01_00155300</name>
    <name evidence="2" type="ORF">POCGH01_00155300</name>
</gene>
<dbReference type="EMBL" id="FLRI01000234">
    <property type="protein sequence ID" value="SBT83879.1"/>
    <property type="molecule type" value="Genomic_DNA"/>
</dbReference>
<accession>A0A1D3JDN2</accession>
<feature type="region of interest" description="Disordered" evidence="1">
    <location>
        <begin position="149"/>
        <end position="190"/>
    </location>
</feature>
<reference evidence="2 3" key="1">
    <citation type="submission" date="2016-06" db="EMBL/GenBank/DDBJ databases">
        <authorList>
            <consortium name="Pathogen Informatics"/>
        </authorList>
    </citation>
    <scope>NUCLEOTIDE SEQUENCE [LARGE SCALE GENOMIC DNA]</scope>
    <source>
        <strain evidence="2">PocGH01</strain>
    </source>
</reference>
<feature type="compositionally biased region" description="Acidic residues" evidence="1">
    <location>
        <begin position="165"/>
        <end position="190"/>
    </location>
</feature>
<evidence type="ECO:0000256" key="1">
    <source>
        <dbReference type="SAM" id="MobiDB-lite"/>
    </source>
</evidence>
<dbReference type="Pfam" id="PF05795">
    <property type="entry name" value="Plasmodium_Vir"/>
    <property type="match status" value="1"/>
</dbReference>
<dbReference type="Proteomes" id="UP000242942">
    <property type="component" value="Unassembled WGS sequence"/>
</dbReference>
<dbReference type="AlphaFoldDB" id="A0A1D3JDN2"/>
<sequence length="567" mass="64671">MSKNPKDADLEFFEKLTKDTLRTNEHLQKYYNQIESIYEIKFEFLPGQDPEVADHEATRDYEGSESDISFHNDKTYNIFLSKFSYALELFFTYYDSSLLQHDHSKQCVYFKYWFYDKILKNIFSNEKLNDFYKKIKEGDDEDESVCEAAEEKNSKDTGEPKELFFENEEEEEEEEEIVEASSDDSDEDYMSEDENQHICKDGECCNKKILLSLGTSNSCNIYKLKLNQIRNIKLLYDYLEDINKNRNYAKEKISKSNYCSSFNESIKLYNEKSKCRIDDLDNEYCQEVEECKKIYPLTNVHILECAKAESTTASSQRSSINNQLQEATKAPSPTGLPDRSDSTRSTMRFVTELIYVLYKFKCSLSSDVPHAVSESPKGLLEPADFVLTTQHTCDGIGKKHCLGNGEQVIQSDQLHTGTSSLRDMGESHTTTFTSSTSCPHGNGKEACDNSSQPQAVINRETTDQLNKLRHLHTVDQVNPRMVSQEENGNTNTIVSSASSVLGVSALAFMLYKFTPLGSLINNRRGGINTLDINEEVYDENLLFSPELGNTNSNNNNYSIGHYSLGNT</sequence>
<feature type="region of interest" description="Disordered" evidence="1">
    <location>
        <begin position="423"/>
        <end position="451"/>
    </location>
</feature>
<dbReference type="InterPro" id="IPR008780">
    <property type="entry name" value="Plasmodium_Vir"/>
</dbReference>
<organism evidence="2 3">
    <name type="scientific">Plasmodium ovale</name>
    <name type="common">malaria parasite P. ovale</name>
    <dbReference type="NCBI Taxonomy" id="36330"/>
    <lineage>
        <taxon>Eukaryota</taxon>
        <taxon>Sar</taxon>
        <taxon>Alveolata</taxon>
        <taxon>Apicomplexa</taxon>
        <taxon>Aconoidasida</taxon>
        <taxon>Haemosporida</taxon>
        <taxon>Plasmodiidae</taxon>
        <taxon>Plasmodium</taxon>
        <taxon>Plasmodium (Plasmodium)</taxon>
    </lineage>
</organism>
<feature type="region of interest" description="Disordered" evidence="1">
    <location>
        <begin position="314"/>
        <end position="343"/>
    </location>
</feature>
<evidence type="ECO:0000313" key="2">
    <source>
        <dbReference type="EMBL" id="SBT83879.1"/>
    </source>
</evidence>